<keyword evidence="2" id="KW-1185">Reference proteome</keyword>
<name>A0ABZ1AW72_9ACTN</name>
<reference evidence="1 2" key="1">
    <citation type="submission" date="2023-12" db="EMBL/GenBank/DDBJ databases">
        <title>Blastococcus brunescens sp. nov., an actonobacterium isolated from sandstone collected in sahara desert.</title>
        <authorList>
            <person name="Gtari M."/>
            <person name="Ghodhbane F."/>
        </authorList>
    </citation>
    <scope>NUCLEOTIDE SEQUENCE [LARGE SCALE GENOMIC DNA]</scope>
    <source>
        <strain evidence="1 2">BMG 8361</strain>
    </source>
</reference>
<dbReference type="RefSeq" id="WP_324274161.1">
    <property type="nucleotide sequence ID" value="NZ_CP141261.1"/>
</dbReference>
<protein>
    <submittedName>
        <fullName evidence="1">Uncharacterized protein</fullName>
    </submittedName>
</protein>
<dbReference type="EMBL" id="CP141261">
    <property type="protein sequence ID" value="WRL62812.1"/>
    <property type="molecule type" value="Genomic_DNA"/>
</dbReference>
<evidence type="ECO:0000313" key="1">
    <source>
        <dbReference type="EMBL" id="WRL62812.1"/>
    </source>
</evidence>
<dbReference type="Proteomes" id="UP001324287">
    <property type="component" value="Chromosome"/>
</dbReference>
<proteinExistence type="predicted"/>
<sequence>MYWRLTDNWLELTARFLTGVYGVRDVKDLMARELLAELDEAGIGLASATFEVVGLPPLRVTPDP</sequence>
<evidence type="ECO:0000313" key="2">
    <source>
        <dbReference type="Proteomes" id="UP001324287"/>
    </source>
</evidence>
<accession>A0ABZ1AW72</accession>
<gene>
    <name evidence="1" type="ORF">U6N30_23425</name>
</gene>
<organism evidence="1 2">
    <name type="scientific">Blastococcus brunescens</name>
    <dbReference type="NCBI Taxonomy" id="1564165"/>
    <lineage>
        <taxon>Bacteria</taxon>
        <taxon>Bacillati</taxon>
        <taxon>Actinomycetota</taxon>
        <taxon>Actinomycetes</taxon>
        <taxon>Geodermatophilales</taxon>
        <taxon>Geodermatophilaceae</taxon>
        <taxon>Blastococcus</taxon>
    </lineage>
</organism>